<dbReference type="EMBL" id="KN881644">
    <property type="protein sequence ID" value="KIY52339.1"/>
    <property type="molecule type" value="Genomic_DNA"/>
</dbReference>
<proteinExistence type="inferred from homology"/>
<evidence type="ECO:0000256" key="8">
    <source>
        <dbReference type="RuleBase" id="RU004455"/>
    </source>
</evidence>
<feature type="active site" description="Charge relay system" evidence="6">
    <location>
        <position position="284"/>
    </location>
</feature>
<dbReference type="GO" id="GO:0005777">
    <property type="term" value="C:peroxisome"/>
    <property type="evidence" value="ECO:0007669"/>
    <property type="project" value="UniProtKB-SubCell"/>
</dbReference>
<keyword evidence="5" id="KW-0576">Peroxisome</keyword>
<evidence type="ECO:0000256" key="2">
    <source>
        <dbReference type="ARBA" id="ARBA00009760"/>
    </source>
</evidence>
<dbReference type="NCBIfam" id="TIGR03383">
    <property type="entry name" value="urate_oxi"/>
    <property type="match status" value="1"/>
</dbReference>
<dbReference type="Pfam" id="PF01014">
    <property type="entry name" value="Uricase"/>
    <property type="match status" value="2"/>
</dbReference>
<feature type="active site" description="Charge relay system" evidence="6">
    <location>
        <position position="12"/>
    </location>
</feature>
<comment type="catalytic activity">
    <reaction evidence="5 8">
        <text>urate + O2 + H2O = 5-hydroxyisourate + H2O2</text>
        <dbReference type="Rhea" id="RHEA:21368"/>
        <dbReference type="ChEBI" id="CHEBI:15377"/>
        <dbReference type="ChEBI" id="CHEBI:15379"/>
        <dbReference type="ChEBI" id="CHEBI:16240"/>
        <dbReference type="ChEBI" id="CHEBI:17775"/>
        <dbReference type="ChEBI" id="CHEBI:18072"/>
        <dbReference type="EC" id="1.7.3.3"/>
    </reaction>
</comment>
<dbReference type="GO" id="GO:0004846">
    <property type="term" value="F:urate oxidase activity"/>
    <property type="evidence" value="ECO:0007669"/>
    <property type="project" value="UniProtKB-EC"/>
</dbReference>
<feature type="binding site" evidence="7">
    <location>
        <position position="256"/>
    </location>
    <ligand>
        <name>urate</name>
        <dbReference type="ChEBI" id="CHEBI:17775"/>
    </ligand>
</feature>
<accession>A0A0D7AKS0</accession>
<evidence type="ECO:0000313" key="10">
    <source>
        <dbReference type="Proteomes" id="UP000054144"/>
    </source>
</evidence>
<comment type="similarity">
    <text evidence="2 5 8">Belongs to the uricase family.</text>
</comment>
<evidence type="ECO:0000256" key="7">
    <source>
        <dbReference type="PIRSR" id="PIRSR000241-2"/>
    </source>
</evidence>
<feature type="binding site" evidence="7">
    <location>
        <position position="256"/>
    </location>
    <ligand>
        <name>5-hydroxyisourate</name>
        <dbReference type="ChEBI" id="CHEBI:18072"/>
    </ligand>
</feature>
<organism evidence="9 10">
    <name type="scientific">Fistulina hepatica ATCC 64428</name>
    <dbReference type="NCBI Taxonomy" id="1128425"/>
    <lineage>
        <taxon>Eukaryota</taxon>
        <taxon>Fungi</taxon>
        <taxon>Dikarya</taxon>
        <taxon>Basidiomycota</taxon>
        <taxon>Agaricomycotina</taxon>
        <taxon>Agaricomycetes</taxon>
        <taxon>Agaricomycetidae</taxon>
        <taxon>Agaricales</taxon>
        <taxon>Fistulinaceae</taxon>
        <taxon>Fistulina</taxon>
    </lineage>
</organism>
<feature type="binding site" evidence="7">
    <location>
        <position position="255"/>
    </location>
    <ligand>
        <name>urate</name>
        <dbReference type="ChEBI" id="CHEBI:17775"/>
    </ligand>
</feature>
<dbReference type="UniPathway" id="UPA00394">
    <property type="reaction ID" value="UER00650"/>
</dbReference>
<feature type="binding site" evidence="7">
    <location>
        <position position="191"/>
    </location>
    <ligand>
        <name>urate</name>
        <dbReference type="ChEBI" id="CHEBI:17775"/>
    </ligand>
</feature>
<comment type="function">
    <text evidence="5 8">Catalyzes the oxidation of uric acid to 5-hydroxyisourate, which is further processed to form (S)-allantoin.</text>
</comment>
<feature type="active site" description="Charge relay system" evidence="6">
    <location>
        <position position="62"/>
    </location>
</feature>
<feature type="binding site" evidence="7">
    <location>
        <position position="191"/>
    </location>
    <ligand>
        <name>5-hydroxyisourate</name>
        <dbReference type="ChEBI" id="CHEBI:18072"/>
    </ligand>
</feature>
<keyword evidence="10" id="KW-1185">Reference proteome</keyword>
<evidence type="ECO:0000256" key="3">
    <source>
        <dbReference type="ARBA" id="ARBA00022631"/>
    </source>
</evidence>
<comment type="subcellular location">
    <subcellularLocation>
        <location evidence="5">Peroxisome</location>
    </subcellularLocation>
</comment>
<dbReference type="SUPFAM" id="SSF55620">
    <property type="entry name" value="Tetrahydrobiopterin biosynthesis enzymes-like"/>
    <property type="match status" value="2"/>
</dbReference>
<evidence type="ECO:0000313" key="9">
    <source>
        <dbReference type="EMBL" id="KIY52339.1"/>
    </source>
</evidence>
<dbReference type="InterPro" id="IPR019842">
    <property type="entry name" value="Uricase_CS"/>
</dbReference>
<sequence>MSCALSHALYGKDKVRVFRVVREGGFHNVVEYNVRALMEGDIETSYTQADNSVVMFTRLTTTYTVKNITYFLAKVSPHVLNPERFALHLGTFLVSKYKHIHKAFVDIEMLKWSRIPVSEGSDVKPHPFSFVRDGEEKRIVSVEVDASNGKDKITGLVKAGIKDLLVLKSSGSAFTNFWRDEYTTLVEVDDRIFSTSVDLEYTYAPFSIASPTDEKKLEFVVPGVVKGGVWDSDGVFERARNVTLQVFATDDSASVQATLYKMEQQIIAENDGVDHVKYTLPNKHYVPVDMSYIGIGNTKPTEAEVFIPLAAPSGLISATASRTK</sequence>
<reference evidence="9 10" key="1">
    <citation type="journal article" date="2015" name="Fungal Genet. Biol.">
        <title>Evolution of novel wood decay mechanisms in Agaricales revealed by the genome sequences of Fistulina hepatica and Cylindrobasidium torrendii.</title>
        <authorList>
            <person name="Floudas D."/>
            <person name="Held B.W."/>
            <person name="Riley R."/>
            <person name="Nagy L.G."/>
            <person name="Koehler G."/>
            <person name="Ransdell A.S."/>
            <person name="Younus H."/>
            <person name="Chow J."/>
            <person name="Chiniquy J."/>
            <person name="Lipzen A."/>
            <person name="Tritt A."/>
            <person name="Sun H."/>
            <person name="Haridas S."/>
            <person name="LaButti K."/>
            <person name="Ohm R.A."/>
            <person name="Kues U."/>
            <person name="Blanchette R.A."/>
            <person name="Grigoriev I.V."/>
            <person name="Minto R.E."/>
            <person name="Hibbett D.S."/>
        </authorList>
    </citation>
    <scope>NUCLEOTIDE SEQUENCE [LARGE SCALE GENOMIC DNA]</scope>
    <source>
        <strain evidence="9 10">ATCC 64428</strain>
    </source>
</reference>
<comment type="pathway">
    <text evidence="1 5">Purine metabolism; urate degradation; (S)-allantoin from urate: step 1/3.</text>
</comment>
<dbReference type="PROSITE" id="PS00366">
    <property type="entry name" value="URICASE"/>
    <property type="match status" value="1"/>
</dbReference>
<evidence type="ECO:0000256" key="5">
    <source>
        <dbReference type="PIRNR" id="PIRNR000241"/>
    </source>
</evidence>
<dbReference type="PIRSF" id="PIRSF000241">
    <property type="entry name" value="Urate_oxidase"/>
    <property type="match status" value="1"/>
</dbReference>
<feature type="binding site" evidence="7">
    <location>
        <position position="282"/>
    </location>
    <ligand>
        <name>O2</name>
        <dbReference type="ChEBI" id="CHEBI:15379"/>
    </ligand>
</feature>
<feature type="binding site" evidence="7">
    <location>
        <position position="62"/>
    </location>
    <ligand>
        <name>O2</name>
        <dbReference type="ChEBI" id="CHEBI:15379"/>
    </ligand>
</feature>
<dbReference type="GO" id="GO:0019628">
    <property type="term" value="P:urate catabolic process"/>
    <property type="evidence" value="ECO:0007669"/>
    <property type="project" value="UniProtKB-UniPathway"/>
</dbReference>
<name>A0A0D7AKS0_9AGAR</name>
<dbReference type="EC" id="1.7.3.3" evidence="5 8"/>
<gene>
    <name evidence="9" type="ORF">FISHEDRAFT_35499</name>
</gene>
<dbReference type="Proteomes" id="UP000054144">
    <property type="component" value="Unassembled WGS sequence"/>
</dbReference>
<dbReference type="OrthoDB" id="9992118at2759"/>
<keyword evidence="3 5" id="KW-0659">Purine metabolism</keyword>
<dbReference type="AlphaFoldDB" id="A0A0D7AKS0"/>
<evidence type="ECO:0000256" key="6">
    <source>
        <dbReference type="PIRSR" id="PIRSR000241-1"/>
    </source>
</evidence>
<feature type="binding site" evidence="7">
    <location>
        <position position="174"/>
    </location>
    <ligand>
        <name>5-hydroxyisourate</name>
        <dbReference type="ChEBI" id="CHEBI:18072"/>
    </ligand>
</feature>
<feature type="binding site" evidence="7">
    <location>
        <position position="62"/>
    </location>
    <ligand>
        <name>5-hydroxyisourate</name>
        <dbReference type="ChEBI" id="CHEBI:18072"/>
    </ligand>
</feature>
<protein>
    <recommendedName>
        <fullName evidence="5 8">Uricase</fullName>
        <ecNumber evidence="5 8">1.7.3.3</ecNumber>
    </recommendedName>
    <alternativeName>
        <fullName evidence="5">Urate oxidase</fullName>
    </alternativeName>
</protein>
<feature type="binding site" evidence="7">
    <location>
        <position position="62"/>
    </location>
    <ligand>
        <name>urate</name>
        <dbReference type="ChEBI" id="CHEBI:17775"/>
    </ligand>
</feature>
<dbReference type="Gene3D" id="3.10.270.10">
    <property type="entry name" value="Urate Oxidase"/>
    <property type="match status" value="1"/>
</dbReference>
<dbReference type="PANTHER" id="PTHR42874">
    <property type="entry name" value="URICASE"/>
    <property type="match status" value="1"/>
</dbReference>
<keyword evidence="4 5" id="KW-0560">Oxidoreductase</keyword>
<dbReference type="PANTHER" id="PTHR42874:SF1">
    <property type="entry name" value="URICASE"/>
    <property type="match status" value="1"/>
</dbReference>
<feature type="binding site" evidence="7">
    <location>
        <position position="174"/>
    </location>
    <ligand>
        <name>urate</name>
        <dbReference type="ChEBI" id="CHEBI:17775"/>
    </ligand>
</feature>
<evidence type="ECO:0000256" key="4">
    <source>
        <dbReference type="ARBA" id="ARBA00023002"/>
    </source>
</evidence>
<dbReference type="GO" id="GO:0006145">
    <property type="term" value="P:purine nucleobase catabolic process"/>
    <property type="evidence" value="ECO:0007669"/>
    <property type="project" value="TreeGrafter"/>
</dbReference>
<dbReference type="InterPro" id="IPR002042">
    <property type="entry name" value="Uricase"/>
</dbReference>
<feature type="binding site" evidence="7">
    <location>
        <position position="282"/>
    </location>
    <ligand>
        <name>5-hydroxyisourate</name>
        <dbReference type="ChEBI" id="CHEBI:18072"/>
    </ligand>
</feature>
<feature type="binding site" evidence="7">
    <location>
        <position position="282"/>
    </location>
    <ligand>
        <name>urate</name>
        <dbReference type="ChEBI" id="CHEBI:17775"/>
    </ligand>
</feature>
<evidence type="ECO:0000256" key="1">
    <source>
        <dbReference type="ARBA" id="ARBA00004831"/>
    </source>
</evidence>
<dbReference type="PRINTS" id="PR00093">
    <property type="entry name" value="URICASE"/>
</dbReference>